<reference evidence="2 3" key="1">
    <citation type="journal article" date="2015" name="Genome Biol. Evol.">
        <title>Phylogenomic analyses indicate that early fungi evolved digesting cell walls of algal ancestors of land plants.</title>
        <authorList>
            <person name="Chang Y."/>
            <person name="Wang S."/>
            <person name="Sekimoto S."/>
            <person name="Aerts A.L."/>
            <person name="Choi C."/>
            <person name="Clum A."/>
            <person name="LaButti K.M."/>
            <person name="Lindquist E.A."/>
            <person name="Yee Ngan C."/>
            <person name="Ohm R.A."/>
            <person name="Salamov A.A."/>
            <person name="Grigoriev I.V."/>
            <person name="Spatafora J.W."/>
            <person name="Berbee M.L."/>
        </authorList>
    </citation>
    <scope>NUCLEOTIDE SEQUENCE [LARGE SCALE GENOMIC DNA]</scope>
    <source>
        <strain evidence="2 3">NRRL 28638</strain>
    </source>
</reference>
<dbReference type="Pfam" id="PF00022">
    <property type="entry name" value="Actin"/>
    <property type="match status" value="1"/>
</dbReference>
<organism evidence="2 3">
    <name type="scientific">Conidiobolus coronatus (strain ATCC 28846 / CBS 209.66 / NRRL 28638)</name>
    <name type="common">Delacroixia coronata</name>
    <dbReference type="NCBI Taxonomy" id="796925"/>
    <lineage>
        <taxon>Eukaryota</taxon>
        <taxon>Fungi</taxon>
        <taxon>Fungi incertae sedis</taxon>
        <taxon>Zoopagomycota</taxon>
        <taxon>Entomophthoromycotina</taxon>
        <taxon>Entomophthoromycetes</taxon>
        <taxon>Entomophthorales</taxon>
        <taxon>Ancylistaceae</taxon>
        <taxon>Conidiobolus</taxon>
    </lineage>
</organism>
<dbReference type="AlphaFoldDB" id="A0A137PGQ3"/>
<evidence type="ECO:0000313" key="3">
    <source>
        <dbReference type="Proteomes" id="UP000070444"/>
    </source>
</evidence>
<dbReference type="SMART" id="SM00268">
    <property type="entry name" value="ACTIN"/>
    <property type="match status" value="1"/>
</dbReference>
<accession>A0A137PGQ3</accession>
<dbReference type="PANTHER" id="PTHR11937">
    <property type="entry name" value="ACTIN"/>
    <property type="match status" value="1"/>
</dbReference>
<dbReference type="Proteomes" id="UP000070444">
    <property type="component" value="Unassembled WGS sequence"/>
</dbReference>
<evidence type="ECO:0000313" key="2">
    <source>
        <dbReference type="EMBL" id="KXN74168.1"/>
    </source>
</evidence>
<dbReference type="SUPFAM" id="SSF53067">
    <property type="entry name" value="Actin-like ATPase domain"/>
    <property type="match status" value="2"/>
</dbReference>
<name>A0A137PGQ3_CONC2</name>
<dbReference type="STRING" id="796925.A0A137PGQ3"/>
<dbReference type="Gene3D" id="3.90.640.10">
    <property type="entry name" value="Actin, Chain A, domain 4"/>
    <property type="match status" value="1"/>
</dbReference>
<sequence>MTLPSSFAEPFGDDIGCRVLDIGSSSIRFGYAGEDCPRVITPSYLGYQAELSENEPVNSAAVTPNESIANGSANKSQKPSGSYISGLGETINWLPNVDVVNPISEGKISDWEAYEACWELVLGEGDHSNSSPFIITSYPWASKKEREMIAELCFEKFQIPALYIGNQATFTGFSFGKPSCLVLDVGAGTTSVTPIYDGRVLDGLQYQTLGGEDITKYILQSLKTKFEYDPVPHYLIQTKQPGLPAGQIPNLTIRPHDVLKDSFTSFMKNRLIQDFKETTCQVCETAYNEEFLKPRPSKSYEFPDGFNSSFSLERYEYGELLFNPQKFIKDAQGNPSTYLPISGLIQKTLEAIPPELRAILCSSFVITGGTTGMQGFNDRIAFDITNQLYQSRPKVTAPSSTAERCYSSWLGASIMGSLGTFQQLMVSSRTYKDVGSKAIHEQFN</sequence>
<gene>
    <name evidence="2" type="ORF">CONCODRAFT_46159</name>
</gene>
<dbReference type="Gene3D" id="3.30.420.40">
    <property type="match status" value="4"/>
</dbReference>
<keyword evidence="3" id="KW-1185">Reference proteome</keyword>
<protein>
    <submittedName>
        <fullName evidence="2">Actin/actin-like protein</fullName>
    </submittedName>
</protein>
<dbReference type="EMBL" id="KQ964427">
    <property type="protein sequence ID" value="KXN74168.1"/>
    <property type="molecule type" value="Genomic_DNA"/>
</dbReference>
<dbReference type="OMA" id="MWLSRQE"/>
<dbReference type="OrthoDB" id="5132116at2759"/>
<comment type="similarity">
    <text evidence="1">Belongs to the actin family.</text>
</comment>
<dbReference type="InterPro" id="IPR043129">
    <property type="entry name" value="ATPase_NBD"/>
</dbReference>
<evidence type="ECO:0000256" key="1">
    <source>
        <dbReference type="RuleBase" id="RU000487"/>
    </source>
</evidence>
<proteinExistence type="inferred from homology"/>
<dbReference type="InterPro" id="IPR004000">
    <property type="entry name" value="Actin"/>
</dbReference>